<dbReference type="RefSeq" id="WP_168674584.1">
    <property type="nucleotide sequence ID" value="NZ_JAAVTK010000012.1"/>
</dbReference>
<keyword evidence="4" id="KW-1185">Reference proteome</keyword>
<keyword evidence="1" id="KW-0472">Membrane</keyword>
<evidence type="ECO:0000313" key="3">
    <source>
        <dbReference type="EMBL" id="NKI91003.1"/>
    </source>
</evidence>
<feature type="transmembrane region" description="Helical" evidence="1">
    <location>
        <begin position="119"/>
        <end position="138"/>
    </location>
</feature>
<feature type="transmembrane region" description="Helical" evidence="1">
    <location>
        <begin position="68"/>
        <end position="88"/>
    </location>
</feature>
<dbReference type="Proteomes" id="UP000717634">
    <property type="component" value="Unassembled WGS sequence"/>
</dbReference>
<feature type="transmembrane region" description="Helical" evidence="1">
    <location>
        <begin position="216"/>
        <end position="236"/>
    </location>
</feature>
<proteinExistence type="predicted"/>
<gene>
    <name evidence="3" type="ORF">HBN54_003615</name>
</gene>
<evidence type="ECO:0000256" key="1">
    <source>
        <dbReference type="SAM" id="Phobius"/>
    </source>
</evidence>
<feature type="transmembrane region" description="Helical" evidence="1">
    <location>
        <begin position="95"/>
        <end position="113"/>
    </location>
</feature>
<protein>
    <recommendedName>
        <fullName evidence="2">Potassium channel domain-containing protein</fullName>
    </recommendedName>
</protein>
<dbReference type="InterPro" id="IPR013099">
    <property type="entry name" value="K_chnl_dom"/>
</dbReference>
<accession>A0ABX1HL56</accession>
<dbReference type="Gene3D" id="1.10.287.70">
    <property type="match status" value="1"/>
</dbReference>
<comment type="caution">
    <text evidence="3">The sequence shown here is derived from an EMBL/GenBank/DDBJ whole genome shotgun (WGS) entry which is preliminary data.</text>
</comment>
<dbReference type="EMBL" id="JAAVTK010000012">
    <property type="protein sequence ID" value="NKI91003.1"/>
    <property type="molecule type" value="Genomic_DNA"/>
</dbReference>
<name>A0ABX1HL56_9BACT</name>
<evidence type="ECO:0000259" key="2">
    <source>
        <dbReference type="Pfam" id="PF07885"/>
    </source>
</evidence>
<feature type="transmembrane region" description="Helical" evidence="1">
    <location>
        <begin position="44"/>
        <end position="62"/>
    </location>
</feature>
<keyword evidence="1" id="KW-0812">Transmembrane</keyword>
<evidence type="ECO:0000313" key="4">
    <source>
        <dbReference type="Proteomes" id="UP000717634"/>
    </source>
</evidence>
<feature type="transmembrane region" description="Helical" evidence="1">
    <location>
        <begin position="150"/>
        <end position="169"/>
    </location>
</feature>
<dbReference type="SUPFAM" id="SSF81324">
    <property type="entry name" value="Voltage-gated potassium channels"/>
    <property type="match status" value="1"/>
</dbReference>
<dbReference type="Pfam" id="PF07885">
    <property type="entry name" value="Ion_trans_2"/>
    <property type="match status" value="1"/>
</dbReference>
<organism evidence="3 4">
    <name type="scientific">Hymenobacter artigasi</name>
    <dbReference type="NCBI Taxonomy" id="2719616"/>
    <lineage>
        <taxon>Bacteria</taxon>
        <taxon>Pseudomonadati</taxon>
        <taxon>Bacteroidota</taxon>
        <taxon>Cytophagia</taxon>
        <taxon>Cytophagales</taxon>
        <taxon>Hymenobacteraceae</taxon>
        <taxon>Hymenobacter</taxon>
    </lineage>
</organism>
<sequence length="245" mass="26818">MKYDEQLASDQFVVTSLPEHQLARPAYPLLARLARWQDQVREPALSLLLLGQVITLFVAGPLKSAQLLSSVVMGSLHLAMLVISYFVLPPRSKSRLLILVCFGPLAWTLYAGSNLYVGLLLNSITTLVITVAVAQAVFRAQRVTRHQLLGAVVVYLNLALLFVSVYQSISWVLPGAFAASSNIPLTMSDLKYFSLTTITSTGYGDIVPVHPLARSLANFEAVIGQLFVAILLARLVSEQRDKARP</sequence>
<keyword evidence="1" id="KW-1133">Transmembrane helix</keyword>
<reference evidence="3 4" key="1">
    <citation type="submission" date="2020-03" db="EMBL/GenBank/DDBJ databases">
        <title>Genomic Encyclopedia of Type Strains, Phase IV (KMG-V): Genome sequencing to study the core and pangenomes of soil and plant-associated prokaryotes.</title>
        <authorList>
            <person name="Whitman W."/>
        </authorList>
    </citation>
    <scope>NUCLEOTIDE SEQUENCE [LARGE SCALE GENOMIC DNA]</scope>
    <source>
        <strain evidence="3 4">1B</strain>
    </source>
</reference>
<feature type="domain" description="Potassium channel" evidence="2">
    <location>
        <begin position="172"/>
        <end position="236"/>
    </location>
</feature>